<organism evidence="3 4">
    <name type="scientific">Streptomyces malaysiensis subsp. samsunensis</name>
    <dbReference type="NCBI Taxonomy" id="459658"/>
    <lineage>
        <taxon>Bacteria</taxon>
        <taxon>Bacillati</taxon>
        <taxon>Actinomycetota</taxon>
        <taxon>Actinomycetes</taxon>
        <taxon>Kitasatosporales</taxon>
        <taxon>Streptomycetaceae</taxon>
        <taxon>Streptomyces</taxon>
        <taxon>Streptomyces violaceusniger group</taxon>
    </lineage>
</organism>
<dbReference type="GO" id="GO:0000160">
    <property type="term" value="P:phosphorelay signal transduction system"/>
    <property type="evidence" value="ECO:0007669"/>
    <property type="project" value="UniProtKB-KW"/>
</dbReference>
<dbReference type="SUPFAM" id="SSF52540">
    <property type="entry name" value="P-loop containing nucleoside triphosphate hydrolases"/>
    <property type="match status" value="1"/>
</dbReference>
<dbReference type="RefSeq" id="WP_257632873.1">
    <property type="nucleotide sequence ID" value="NZ_JANIIC010000029.1"/>
</dbReference>
<dbReference type="EMBL" id="JANIIC010000029">
    <property type="protein sequence ID" value="MCQ8832017.1"/>
    <property type="molecule type" value="Genomic_DNA"/>
</dbReference>
<dbReference type="InterPro" id="IPR036388">
    <property type="entry name" value="WH-like_DNA-bd_sf"/>
</dbReference>
<feature type="domain" description="Bacterial transcriptional activator" evidence="2">
    <location>
        <begin position="871"/>
        <end position="1002"/>
    </location>
</feature>
<protein>
    <recommendedName>
        <fullName evidence="2">Bacterial transcriptional activator domain-containing protein</fullName>
    </recommendedName>
</protein>
<evidence type="ECO:0000256" key="1">
    <source>
        <dbReference type="ARBA" id="ARBA00023012"/>
    </source>
</evidence>
<name>A0A9X2RV84_STRMQ</name>
<dbReference type="InterPro" id="IPR051677">
    <property type="entry name" value="AfsR-DnrI-RedD_regulator"/>
</dbReference>
<keyword evidence="4" id="KW-1185">Reference proteome</keyword>
<evidence type="ECO:0000313" key="4">
    <source>
        <dbReference type="Proteomes" id="UP001142400"/>
    </source>
</evidence>
<dbReference type="InterPro" id="IPR059106">
    <property type="entry name" value="WHD_MalT"/>
</dbReference>
<dbReference type="Gene3D" id="1.10.10.10">
    <property type="entry name" value="Winged helix-like DNA-binding domain superfamily/Winged helix DNA-binding domain"/>
    <property type="match status" value="1"/>
</dbReference>
<dbReference type="InterPro" id="IPR011990">
    <property type="entry name" value="TPR-like_helical_dom_sf"/>
</dbReference>
<dbReference type="AlphaFoldDB" id="A0A9X2RV84"/>
<dbReference type="SMART" id="SM01043">
    <property type="entry name" value="BTAD"/>
    <property type="match status" value="1"/>
</dbReference>
<sequence>MPLVCVEADAGYGKTTFVDAVTADTHRAWYALTPADRDPHTFLAHLTAAVTTTPTAAGTPESPRGSWSAPLDRALDRIDEWTAAGGRYLVLDDYHVVHGSPVDAVVGRLLDVLPATVQIVATSRTHLDPETWGGRNTGYDAVRTIDRALLAFDDDETLAYLRSRFGVSLPPTVIEVLVEETEGWPIALSLLGRRLHCGHHDAEELLAALPAGRDAAFDFLGNQVFAEQPLDVQRFLLDVSILSPLTPGACAAVANTTVAAAARTLRRIAAAGLFCAETDAGSYRMHHLFGQFLRSRIDPARRRELHAAAAGHHRGRGEYERAASHALAAQQPEAAARDVAAIAGQLLTSGRHLTLLALTDDLGSALDAHPALLVARSHAVRLSSRFDEAIDLAHRAGQLSGPEGGADLREALAAELAVHLDTVHPARAEQVLERLTAAVPDQHEFIAQRIENEINHGHLTHAEQLLDGAGNAHAHALRPRLLVRQGRLLEARSLLERYTGAHNRIPMVHRESSALLAWIHALLGHTDRAAEHARTGIDLGRDLRSPLLTCVSTGRLGLALIAGSGPTDARQAHQHLLEALESAERLGIDRFRAEPLMGLTVLADRLGQPEDTLRFGLDAIETLAAAGDRYLEAMARLALGAALASRHDPTAREWLEQAQKQALDCGDALIPLLCDQWLAALDHAEGDRTGFTARAQDVLDRTVTLNLTDIWLTPGWLGITDDAARLAWLDGARADGHAAAHAGYLRARIDRPTDEAAAPSPAPEPALRITTLNGFAVRRGGTTLTGESFSRRKAVEILLLLCASERHSQSRSELLDKLWPELPRDKAAVRFRVALHSLHHVLEPDRAPREPTRLVRTSADRIWLDPDSVRIDADDFRTDADRLLASGKCDLSGGQQVLGAYQQPFLHDFPAFEWAIPVRDELAVRFRELTLATAESLLEAGEHIAAIAACQHLLAHDPFIEPAHELVAASYLAAGDSAAAHRAFRECERLFEEELGIRPTWTLDSDPGQWGG</sequence>
<dbReference type="PANTHER" id="PTHR35807">
    <property type="entry name" value="TRANSCRIPTIONAL REGULATOR REDD-RELATED"/>
    <property type="match status" value="1"/>
</dbReference>
<proteinExistence type="predicted"/>
<dbReference type="InterPro" id="IPR005158">
    <property type="entry name" value="BTAD"/>
</dbReference>
<comment type="caution">
    <text evidence="3">The sequence shown here is derived from an EMBL/GenBank/DDBJ whole genome shotgun (WGS) entry which is preliminary data.</text>
</comment>
<keyword evidence="1" id="KW-0902">Two-component regulatory system</keyword>
<dbReference type="Gene3D" id="1.25.40.10">
    <property type="entry name" value="Tetratricopeptide repeat domain"/>
    <property type="match status" value="2"/>
</dbReference>
<reference evidence="3" key="1">
    <citation type="submission" date="2022-06" db="EMBL/GenBank/DDBJ databases">
        <title>WGS of actinobacteria.</title>
        <authorList>
            <person name="Thawai C."/>
        </authorList>
    </citation>
    <scope>NUCLEOTIDE SEQUENCE</scope>
    <source>
        <strain evidence="3">DSM 42010</strain>
    </source>
</reference>
<evidence type="ECO:0000313" key="3">
    <source>
        <dbReference type="EMBL" id="MCQ8832017.1"/>
    </source>
</evidence>
<dbReference type="InterPro" id="IPR027417">
    <property type="entry name" value="P-loop_NTPase"/>
</dbReference>
<dbReference type="Proteomes" id="UP001142400">
    <property type="component" value="Unassembled WGS sequence"/>
</dbReference>
<gene>
    <name evidence="3" type="ORF">NQU54_23800</name>
</gene>
<dbReference type="Pfam" id="PF03704">
    <property type="entry name" value="BTAD"/>
    <property type="match status" value="1"/>
</dbReference>
<dbReference type="SUPFAM" id="SSF48452">
    <property type="entry name" value="TPR-like"/>
    <property type="match status" value="2"/>
</dbReference>
<dbReference type="PANTHER" id="PTHR35807:SF2">
    <property type="entry name" value="TRANSCRIPTIONAL ACTIVATOR DOMAIN"/>
    <property type="match status" value="1"/>
</dbReference>
<dbReference type="Pfam" id="PF25873">
    <property type="entry name" value="WHD_MalT"/>
    <property type="match status" value="1"/>
</dbReference>
<evidence type="ECO:0000259" key="2">
    <source>
        <dbReference type="SMART" id="SM01043"/>
    </source>
</evidence>
<accession>A0A9X2RV84</accession>